<evidence type="ECO:0000313" key="3">
    <source>
        <dbReference type="Proteomes" id="UP001367508"/>
    </source>
</evidence>
<protein>
    <submittedName>
        <fullName evidence="2">Uncharacterized protein</fullName>
    </submittedName>
</protein>
<keyword evidence="3" id="KW-1185">Reference proteome</keyword>
<name>A0AAN9M1X5_CANGL</name>
<feature type="compositionally biased region" description="Polar residues" evidence="1">
    <location>
        <begin position="1"/>
        <end position="15"/>
    </location>
</feature>
<proteinExistence type="predicted"/>
<sequence length="147" mass="16739">MENQGLSSEHSNLTLPSRYRERSSIKPNLHWRRSGSSSSTDLENRRLENIDESKIYDFPQACNREKQLALEYLTNFRPPPFDLPFKRQNRAPWVGSPTRRAAVPFVVLIPFESTWLLVEEMEVQAVIPSASPVSEVEVGPPTSSVIT</sequence>
<dbReference type="AlphaFoldDB" id="A0AAN9M1X5"/>
<dbReference type="Proteomes" id="UP001367508">
    <property type="component" value="Unassembled WGS sequence"/>
</dbReference>
<evidence type="ECO:0000313" key="2">
    <source>
        <dbReference type="EMBL" id="KAK7344649.1"/>
    </source>
</evidence>
<dbReference type="EMBL" id="JAYMYQ010000003">
    <property type="protein sequence ID" value="KAK7344649.1"/>
    <property type="molecule type" value="Genomic_DNA"/>
</dbReference>
<reference evidence="2 3" key="1">
    <citation type="submission" date="2024-01" db="EMBL/GenBank/DDBJ databases">
        <title>The genomes of 5 underutilized Papilionoideae crops provide insights into root nodulation and disease resistanc.</title>
        <authorList>
            <person name="Jiang F."/>
        </authorList>
    </citation>
    <scope>NUCLEOTIDE SEQUENCE [LARGE SCALE GENOMIC DNA]</scope>
    <source>
        <strain evidence="2">LVBAO_FW01</strain>
        <tissue evidence="2">Leaves</tissue>
    </source>
</reference>
<organism evidence="2 3">
    <name type="scientific">Canavalia gladiata</name>
    <name type="common">Sword bean</name>
    <name type="synonym">Dolichos gladiatus</name>
    <dbReference type="NCBI Taxonomy" id="3824"/>
    <lineage>
        <taxon>Eukaryota</taxon>
        <taxon>Viridiplantae</taxon>
        <taxon>Streptophyta</taxon>
        <taxon>Embryophyta</taxon>
        <taxon>Tracheophyta</taxon>
        <taxon>Spermatophyta</taxon>
        <taxon>Magnoliopsida</taxon>
        <taxon>eudicotyledons</taxon>
        <taxon>Gunneridae</taxon>
        <taxon>Pentapetalae</taxon>
        <taxon>rosids</taxon>
        <taxon>fabids</taxon>
        <taxon>Fabales</taxon>
        <taxon>Fabaceae</taxon>
        <taxon>Papilionoideae</taxon>
        <taxon>50 kb inversion clade</taxon>
        <taxon>NPAAA clade</taxon>
        <taxon>indigoferoid/millettioid clade</taxon>
        <taxon>Phaseoleae</taxon>
        <taxon>Canavalia</taxon>
    </lineage>
</organism>
<feature type="region of interest" description="Disordered" evidence="1">
    <location>
        <begin position="1"/>
        <end position="22"/>
    </location>
</feature>
<comment type="caution">
    <text evidence="2">The sequence shown here is derived from an EMBL/GenBank/DDBJ whole genome shotgun (WGS) entry which is preliminary data.</text>
</comment>
<evidence type="ECO:0000256" key="1">
    <source>
        <dbReference type="SAM" id="MobiDB-lite"/>
    </source>
</evidence>
<gene>
    <name evidence="2" type="ORF">VNO77_14529</name>
</gene>
<accession>A0AAN9M1X5</accession>